<proteinExistence type="predicted"/>
<comment type="caution">
    <text evidence="2">The sequence shown here is derived from an EMBL/GenBank/DDBJ whole genome shotgun (WGS) entry which is preliminary data.</text>
</comment>
<evidence type="ECO:0000313" key="2">
    <source>
        <dbReference type="EMBL" id="KAG8081861.1"/>
    </source>
</evidence>
<dbReference type="AlphaFoldDB" id="A0A8J5TKP2"/>
<gene>
    <name evidence="2" type="ORF">GUJ93_ZPchr0014g47667</name>
</gene>
<accession>A0A8J5TKP2</accession>
<dbReference type="Proteomes" id="UP000729402">
    <property type="component" value="Unassembled WGS sequence"/>
</dbReference>
<feature type="compositionally biased region" description="Basic and acidic residues" evidence="1">
    <location>
        <begin position="23"/>
        <end position="33"/>
    </location>
</feature>
<organism evidence="2 3">
    <name type="scientific">Zizania palustris</name>
    <name type="common">Northern wild rice</name>
    <dbReference type="NCBI Taxonomy" id="103762"/>
    <lineage>
        <taxon>Eukaryota</taxon>
        <taxon>Viridiplantae</taxon>
        <taxon>Streptophyta</taxon>
        <taxon>Embryophyta</taxon>
        <taxon>Tracheophyta</taxon>
        <taxon>Spermatophyta</taxon>
        <taxon>Magnoliopsida</taxon>
        <taxon>Liliopsida</taxon>
        <taxon>Poales</taxon>
        <taxon>Poaceae</taxon>
        <taxon>BOP clade</taxon>
        <taxon>Oryzoideae</taxon>
        <taxon>Oryzeae</taxon>
        <taxon>Zizaniinae</taxon>
        <taxon>Zizania</taxon>
    </lineage>
</organism>
<keyword evidence="3" id="KW-1185">Reference proteome</keyword>
<evidence type="ECO:0000256" key="1">
    <source>
        <dbReference type="SAM" id="MobiDB-lite"/>
    </source>
</evidence>
<evidence type="ECO:0000313" key="3">
    <source>
        <dbReference type="Proteomes" id="UP000729402"/>
    </source>
</evidence>
<reference evidence="2" key="1">
    <citation type="journal article" date="2021" name="bioRxiv">
        <title>Whole Genome Assembly and Annotation of Northern Wild Rice, Zizania palustris L., Supports a Whole Genome Duplication in the Zizania Genus.</title>
        <authorList>
            <person name="Haas M."/>
            <person name="Kono T."/>
            <person name="Macchietto M."/>
            <person name="Millas R."/>
            <person name="McGilp L."/>
            <person name="Shao M."/>
            <person name="Duquette J."/>
            <person name="Hirsch C.N."/>
            <person name="Kimball J."/>
        </authorList>
    </citation>
    <scope>NUCLEOTIDE SEQUENCE</scope>
    <source>
        <tissue evidence="2">Fresh leaf tissue</tissue>
    </source>
</reference>
<dbReference type="EMBL" id="JAAALK010000086">
    <property type="protein sequence ID" value="KAG8081861.1"/>
    <property type="molecule type" value="Genomic_DNA"/>
</dbReference>
<feature type="region of interest" description="Disordered" evidence="1">
    <location>
        <begin position="23"/>
        <end position="45"/>
    </location>
</feature>
<reference evidence="2" key="2">
    <citation type="submission" date="2021-02" db="EMBL/GenBank/DDBJ databases">
        <authorList>
            <person name="Kimball J.A."/>
            <person name="Haas M.W."/>
            <person name="Macchietto M."/>
            <person name="Kono T."/>
            <person name="Duquette J."/>
            <person name="Shao M."/>
        </authorList>
    </citation>
    <scope>NUCLEOTIDE SEQUENCE</scope>
    <source>
        <tissue evidence="2">Fresh leaf tissue</tissue>
    </source>
</reference>
<protein>
    <submittedName>
        <fullName evidence="2">Uncharacterized protein</fullName>
    </submittedName>
</protein>
<name>A0A8J5TKP2_ZIZPA</name>
<sequence length="74" mass="7997">MPPTAPPQEKGNKVGKVVRGMENEGANSERWDEGACGSGGEPRRQLNKNKAMAGLMLHAYNEKGIVRIDFSDLG</sequence>